<keyword evidence="5" id="KW-1185">Reference proteome</keyword>
<dbReference type="Pfam" id="PF00144">
    <property type="entry name" value="Beta-lactamase"/>
    <property type="match status" value="1"/>
</dbReference>
<evidence type="ECO:0000313" key="4">
    <source>
        <dbReference type="EMBL" id="GHI85259.1"/>
    </source>
</evidence>
<comment type="caution">
    <text evidence="4">The sequence shown here is derived from an EMBL/GenBank/DDBJ whole genome shotgun (WGS) entry which is preliminary data.</text>
</comment>
<dbReference type="PANTHER" id="PTHR22935">
    <property type="entry name" value="PENICILLIN-BINDING PROTEIN"/>
    <property type="match status" value="1"/>
</dbReference>
<accession>A0A919GWK5</accession>
<dbReference type="SUPFAM" id="SSF56601">
    <property type="entry name" value="beta-lactamase/transpeptidase-like"/>
    <property type="match status" value="1"/>
</dbReference>
<gene>
    <name evidence="4" type="ORF">Sxan_26230</name>
</gene>
<proteinExistence type="inferred from homology"/>
<dbReference type="InterPro" id="IPR012338">
    <property type="entry name" value="Beta-lactam/transpept-like"/>
</dbReference>
<protein>
    <recommendedName>
        <fullName evidence="3">Beta-lactamase-related domain-containing protein</fullName>
    </recommendedName>
</protein>
<evidence type="ECO:0000313" key="5">
    <source>
        <dbReference type="Proteomes" id="UP000600026"/>
    </source>
</evidence>
<dbReference type="PANTHER" id="PTHR22935:SF95">
    <property type="entry name" value="BETA-LACTAMASE-LIKE 1-RELATED"/>
    <property type="match status" value="1"/>
</dbReference>
<evidence type="ECO:0000259" key="3">
    <source>
        <dbReference type="Pfam" id="PF00144"/>
    </source>
</evidence>
<sequence length="354" mass="37058">MLSDMVQELAPLVQQTADRLAERQVGVVVAAVSGDSVEIRGAGSTGGDQGAVPGADTLFEIGSVTKTFTALALARLAVSGTVDLDEPLGALLPQGTVVPTRGDSRITLRHLATHTSGLPRLPKGMLLRAWLRPSTPDPYAGCTAEVLLDGLARTRLGAAPGQRFRYSNLGAGLLGLALARRAGTDYETLVTREVCAPLGMDDTGVTPDRPRSGDSAQGHVSRGRPAQPWHLADLAGAGGLRSTATDLVAFVRAQLDGGPPELAEAIRLTRTVEHPTSGFAWVHLGWMGHRLHPRQGAHLQIWHNGGTGGFSSFVGFDPEKRLAVIALGNTRHAVDGPAFDLLRTLQTESAAAAG</sequence>
<dbReference type="EMBL" id="BNEE01000006">
    <property type="protein sequence ID" value="GHI85259.1"/>
    <property type="molecule type" value="Genomic_DNA"/>
</dbReference>
<dbReference type="Proteomes" id="UP000600026">
    <property type="component" value="Unassembled WGS sequence"/>
</dbReference>
<name>A0A919GWK5_9ACTN</name>
<evidence type="ECO:0000256" key="2">
    <source>
        <dbReference type="SAM" id="MobiDB-lite"/>
    </source>
</evidence>
<reference evidence="4" key="1">
    <citation type="submission" date="2020-09" db="EMBL/GenBank/DDBJ databases">
        <title>Whole genome shotgun sequence of Streptomyces xanthophaeus NBRC 12829.</title>
        <authorList>
            <person name="Komaki H."/>
            <person name="Tamura T."/>
        </authorList>
    </citation>
    <scope>NUCLEOTIDE SEQUENCE</scope>
    <source>
        <strain evidence="4">NBRC 12829</strain>
    </source>
</reference>
<dbReference type="AlphaFoldDB" id="A0A919GWK5"/>
<comment type="similarity">
    <text evidence="1">Belongs to the beta-lactamase family.</text>
</comment>
<feature type="domain" description="Beta-lactamase-related" evidence="3">
    <location>
        <begin position="17"/>
        <end position="335"/>
    </location>
</feature>
<organism evidence="4 5">
    <name type="scientific">Streptomyces xanthophaeus</name>
    <dbReference type="NCBI Taxonomy" id="67385"/>
    <lineage>
        <taxon>Bacteria</taxon>
        <taxon>Bacillati</taxon>
        <taxon>Actinomycetota</taxon>
        <taxon>Actinomycetes</taxon>
        <taxon>Kitasatosporales</taxon>
        <taxon>Streptomycetaceae</taxon>
        <taxon>Streptomyces</taxon>
    </lineage>
</organism>
<evidence type="ECO:0000256" key="1">
    <source>
        <dbReference type="ARBA" id="ARBA00038473"/>
    </source>
</evidence>
<dbReference type="InterPro" id="IPR051478">
    <property type="entry name" value="Beta-lactamase-like_AB/R"/>
</dbReference>
<feature type="region of interest" description="Disordered" evidence="2">
    <location>
        <begin position="200"/>
        <end position="227"/>
    </location>
</feature>
<dbReference type="InterPro" id="IPR001466">
    <property type="entry name" value="Beta-lactam-related"/>
</dbReference>
<dbReference type="Gene3D" id="3.40.710.10">
    <property type="entry name" value="DD-peptidase/beta-lactamase superfamily"/>
    <property type="match status" value="1"/>
</dbReference>